<dbReference type="Gene3D" id="3.40.50.2000">
    <property type="entry name" value="Glycogen Phosphorylase B"/>
    <property type="match status" value="1"/>
</dbReference>
<dbReference type="GO" id="GO:0016787">
    <property type="term" value="F:hydrolase activity"/>
    <property type="evidence" value="ECO:0007669"/>
    <property type="project" value="UniProtKB-KW"/>
</dbReference>
<feature type="binding site" evidence="2">
    <location>
        <position position="287"/>
    </location>
    <ligand>
        <name>substrate</name>
    </ligand>
</feature>
<evidence type="ECO:0000256" key="1">
    <source>
        <dbReference type="PIRSR" id="PIRSR620023-1"/>
    </source>
</evidence>
<dbReference type="InterPro" id="IPR020023">
    <property type="entry name" value="PseG"/>
</dbReference>
<evidence type="ECO:0000259" key="3">
    <source>
        <dbReference type="Pfam" id="PF04101"/>
    </source>
</evidence>
<protein>
    <submittedName>
        <fullName evidence="4">UDP-2,4-diacetamido-2,4, 6-trideoxy-beta-L-altropyranose hydrolase</fullName>
    </submittedName>
</protein>
<dbReference type="EMBL" id="JACHXL010000007">
    <property type="protein sequence ID" value="MBB3107751.1"/>
    <property type="molecule type" value="Genomic_DNA"/>
</dbReference>
<comment type="caution">
    <text evidence="4">The sequence shown here is derived from an EMBL/GenBank/DDBJ whole genome shotgun (WGS) entry which is preliminary data.</text>
</comment>
<reference evidence="4 5" key="1">
    <citation type="submission" date="2020-08" db="EMBL/GenBank/DDBJ databases">
        <title>Genomic Encyclopedia of Type Strains, Phase III (KMG-III): the genomes of soil and plant-associated and newly described type strains.</title>
        <authorList>
            <person name="Whitman W."/>
        </authorList>
    </citation>
    <scope>NUCLEOTIDE SEQUENCE [LARGE SCALE GENOMIC DNA]</scope>
    <source>
        <strain evidence="4 5">CECT 5885</strain>
    </source>
</reference>
<dbReference type="NCBIfam" id="TIGR03590">
    <property type="entry name" value="PseG"/>
    <property type="match status" value="1"/>
</dbReference>
<dbReference type="Proteomes" id="UP000588111">
    <property type="component" value="Unassembled WGS sequence"/>
</dbReference>
<evidence type="ECO:0000256" key="2">
    <source>
        <dbReference type="PIRSR" id="PIRSR620023-2"/>
    </source>
</evidence>
<sequence>MKAKECKIVFRCDASIQIGSGHVMRCLTLADELSRQGAESFFICRQHDGSLIEVLQQRGYQVYTLPLEHDLCIESESKATLVHADWLASTQHRDAELSISIVKAIQPDWLIVDHYALDESWEKRLQPYCTKLMVIDDLADRKHDCDILLNQNFGREPHDYAAYVNEGCELLCGSDYALLRPEFAEWRSYSLERRQHNKLASILINLGGVDKDNITTKILKRLQTKSLPDHCSITIVMGATSPWIEAVKQQAAIMQWRTVVKVGVDNMAEIMANSDLAIGAAGSTSWERCCLGLPTIMLVLADNQQVIANVLEDVGAALTFNVNKLEAEPLALEQCIASAVPKMRAMSRVASTVTDGVGTTRLSKVLLR</sequence>
<evidence type="ECO:0000313" key="5">
    <source>
        <dbReference type="Proteomes" id="UP000588111"/>
    </source>
</evidence>
<evidence type="ECO:0000313" key="4">
    <source>
        <dbReference type="EMBL" id="MBB3107751.1"/>
    </source>
</evidence>
<accession>A0A839TE85</accession>
<dbReference type="Gene3D" id="3.40.50.11190">
    <property type="match status" value="1"/>
</dbReference>
<feature type="binding site" evidence="2">
    <location>
        <position position="180"/>
    </location>
    <ligand>
        <name>substrate</name>
    </ligand>
</feature>
<feature type="active site" description="Proton acceptor" evidence="1">
    <location>
        <position position="22"/>
    </location>
</feature>
<dbReference type="SUPFAM" id="SSF53756">
    <property type="entry name" value="UDP-Glycosyltransferase/glycogen phosphorylase"/>
    <property type="match status" value="1"/>
</dbReference>
<keyword evidence="4" id="KW-0378">Hydrolase</keyword>
<keyword evidence="5" id="KW-1185">Reference proteome</keyword>
<proteinExistence type="predicted"/>
<feature type="domain" description="Glycosyl transferase family 28 C-terminal" evidence="3">
    <location>
        <begin position="264"/>
        <end position="334"/>
    </location>
</feature>
<dbReference type="Pfam" id="PF04101">
    <property type="entry name" value="Glyco_tran_28_C"/>
    <property type="match status" value="1"/>
</dbReference>
<dbReference type="GO" id="GO:0016758">
    <property type="term" value="F:hexosyltransferase activity"/>
    <property type="evidence" value="ECO:0007669"/>
    <property type="project" value="InterPro"/>
</dbReference>
<organism evidence="4 5">
    <name type="scientific">Psychrobacter luti</name>
    <dbReference type="NCBI Taxonomy" id="198481"/>
    <lineage>
        <taxon>Bacteria</taxon>
        <taxon>Pseudomonadati</taxon>
        <taxon>Pseudomonadota</taxon>
        <taxon>Gammaproteobacteria</taxon>
        <taxon>Moraxellales</taxon>
        <taxon>Moraxellaceae</taxon>
        <taxon>Psychrobacter</taxon>
    </lineage>
</organism>
<dbReference type="PANTHER" id="PTHR21015">
    <property type="entry name" value="UDP-N-ACETYLGLUCOSAMINE--N-ACETYLMURAMYL-(PENTAPEPTIDE) PYROPHOSPHORYL-UNDECAPRENOL N-ACETYLGLUCOSAMINE TRANSFERASE 1"/>
    <property type="match status" value="1"/>
</dbReference>
<name>A0A839TE85_9GAMM</name>
<gene>
    <name evidence="4" type="ORF">FHS24_002283</name>
</gene>
<dbReference type="RefSeq" id="WP_183621204.1">
    <property type="nucleotide sequence ID" value="NZ_CAJHAH010000008.1"/>
</dbReference>
<dbReference type="PANTHER" id="PTHR21015:SF22">
    <property type="entry name" value="GLYCOSYLTRANSFERASE"/>
    <property type="match status" value="1"/>
</dbReference>
<dbReference type="AlphaFoldDB" id="A0A839TE85"/>
<dbReference type="InterPro" id="IPR007235">
    <property type="entry name" value="Glyco_trans_28_C"/>
</dbReference>